<evidence type="ECO:0000313" key="1">
    <source>
        <dbReference type="EMBL" id="KFB71924.1"/>
    </source>
</evidence>
<sequence length="94" mass="10376">MSTPIERRLHKLEEIRDRNDIGTEVDRFLEKAGTSRAALLADFGSLIAFRDWLKARIAAADHQAEKWQGDCAISAKWDAILDHADALQSAASGA</sequence>
<dbReference type="EMBL" id="JDVG02000465">
    <property type="protein sequence ID" value="KFB71924.1"/>
    <property type="molecule type" value="Genomic_DNA"/>
</dbReference>
<reference evidence="1 2" key="1">
    <citation type="submission" date="2014-02" db="EMBL/GenBank/DDBJ databases">
        <title>Expanding our view of genomic diversity in Candidatus Accumulibacter clades.</title>
        <authorList>
            <person name="Skennerton C.T."/>
            <person name="Barr J.J."/>
            <person name="Slater F.R."/>
            <person name="Bond P.L."/>
            <person name="Tyson G.W."/>
        </authorList>
    </citation>
    <scope>NUCLEOTIDE SEQUENCE [LARGE SCALE GENOMIC DNA]</scope>
    <source>
        <strain evidence="2">BA-91</strain>
    </source>
</reference>
<evidence type="ECO:0000313" key="2">
    <source>
        <dbReference type="Proteomes" id="UP000020077"/>
    </source>
</evidence>
<comment type="caution">
    <text evidence="1">The sequence shown here is derived from an EMBL/GenBank/DDBJ whole genome shotgun (WGS) entry which is preliminary data.</text>
</comment>
<proteinExistence type="predicted"/>
<dbReference type="Proteomes" id="UP000020077">
    <property type="component" value="Unassembled WGS sequence"/>
</dbReference>
<dbReference type="AlphaFoldDB" id="A0A080M4A6"/>
<gene>
    <name evidence="1" type="ORF">AW09_002902</name>
</gene>
<organism evidence="1 2">
    <name type="scientific">Candidatus Accumulibacter phosphatis</name>
    <dbReference type="NCBI Taxonomy" id="327160"/>
    <lineage>
        <taxon>Bacteria</taxon>
        <taxon>Pseudomonadati</taxon>
        <taxon>Pseudomonadota</taxon>
        <taxon>Betaproteobacteria</taxon>
        <taxon>Candidatus Accumulibacter</taxon>
    </lineage>
</organism>
<accession>A0A080M4A6</accession>
<protein>
    <submittedName>
        <fullName evidence="1">Uncharacterized protein</fullName>
    </submittedName>
</protein>
<name>A0A080M4A6_9PROT</name>